<sequence>MQEIYIKPYKNNKIEGKRQIQIKDVADISAPKHLKSQIESICLFKPQVTKLTHFVVSIITIIDAIHKEYPDISVQNVGEMDGVIEYNPVKPKPHPVWEWVKLILVCIIVFAGATVAIMAYQTDVSMAKTFTTLYKVFTGEINDSPAWLTVPYAIGMPLGIIVFYNHIGTKKLTEDPTPIQVEINEYETKVEDTIIDTLIAEKRGQYEE</sequence>
<keyword evidence="4" id="KW-1185">Reference proteome</keyword>
<keyword evidence="1" id="KW-0472">Membrane</keyword>
<keyword evidence="1" id="KW-0812">Transmembrane</keyword>
<evidence type="ECO:0000259" key="2">
    <source>
        <dbReference type="Pfam" id="PF12164"/>
    </source>
</evidence>
<keyword evidence="1" id="KW-1133">Transmembrane helix</keyword>
<proteinExistence type="predicted"/>
<feature type="transmembrane region" description="Helical" evidence="1">
    <location>
        <begin position="146"/>
        <end position="164"/>
    </location>
</feature>
<dbReference type="Gene3D" id="2.60.480.10">
    <property type="entry name" value="eubacterium ventriosum atcc domain"/>
    <property type="match status" value="1"/>
</dbReference>
<dbReference type="InterPro" id="IPR038548">
    <property type="entry name" value="SporV_AA_N_sf"/>
</dbReference>
<dbReference type="Pfam" id="PF12164">
    <property type="entry name" value="SporV_AA"/>
    <property type="match status" value="1"/>
</dbReference>
<organism evidence="3 4">
    <name type="scientific">Zhenhengia yiwuensis</name>
    <dbReference type="NCBI Taxonomy" id="2763666"/>
    <lineage>
        <taxon>Bacteria</taxon>
        <taxon>Bacillati</taxon>
        <taxon>Bacillota</taxon>
        <taxon>Clostridia</taxon>
        <taxon>Lachnospirales</taxon>
        <taxon>Lachnospiraceae</taxon>
        <taxon>Zhenhengia</taxon>
    </lineage>
</organism>
<reference evidence="3" key="1">
    <citation type="submission" date="2020-08" db="EMBL/GenBank/DDBJ databases">
        <title>Genome public.</title>
        <authorList>
            <person name="Liu C."/>
            <person name="Sun Q."/>
        </authorList>
    </citation>
    <scope>NUCLEOTIDE SEQUENCE</scope>
    <source>
        <strain evidence="3">NSJ-12</strain>
    </source>
</reference>
<dbReference type="RefSeq" id="WP_177669347.1">
    <property type="nucleotide sequence ID" value="NZ_JACRSY010000002.1"/>
</dbReference>
<protein>
    <submittedName>
        <fullName evidence="3">Stage V sporulation protein AA</fullName>
    </submittedName>
</protein>
<dbReference type="AlphaFoldDB" id="A0A926EHM4"/>
<dbReference type="InterPro" id="IPR021997">
    <property type="entry name" value="SporV_AA"/>
</dbReference>
<comment type="caution">
    <text evidence="3">The sequence shown here is derived from an EMBL/GenBank/DDBJ whole genome shotgun (WGS) entry which is preliminary data.</text>
</comment>
<name>A0A926EHM4_9FIRM</name>
<evidence type="ECO:0000256" key="1">
    <source>
        <dbReference type="SAM" id="Phobius"/>
    </source>
</evidence>
<evidence type="ECO:0000313" key="3">
    <source>
        <dbReference type="EMBL" id="MBC8578268.1"/>
    </source>
</evidence>
<evidence type="ECO:0000313" key="4">
    <source>
        <dbReference type="Proteomes" id="UP000655830"/>
    </source>
</evidence>
<feature type="domain" description="Stage V sporulation protein AA" evidence="2">
    <location>
        <begin position="2"/>
        <end position="87"/>
    </location>
</feature>
<gene>
    <name evidence="3" type="ORF">H8718_01760</name>
</gene>
<dbReference type="EMBL" id="JACRSY010000002">
    <property type="protein sequence ID" value="MBC8578268.1"/>
    <property type="molecule type" value="Genomic_DNA"/>
</dbReference>
<dbReference type="Proteomes" id="UP000655830">
    <property type="component" value="Unassembled WGS sequence"/>
</dbReference>
<feature type="transmembrane region" description="Helical" evidence="1">
    <location>
        <begin position="99"/>
        <end position="120"/>
    </location>
</feature>
<accession>A0A926EHM4</accession>